<dbReference type="AlphaFoldDB" id="A0A075GCV1"/>
<dbReference type="SUPFAM" id="SSF46785">
    <property type="entry name" value="Winged helix' DNA-binding domain"/>
    <property type="match status" value="2"/>
</dbReference>
<dbReference type="InterPro" id="IPR056504">
    <property type="entry name" value="HTH_HVO_0163_N"/>
</dbReference>
<proteinExistence type="predicted"/>
<dbReference type="Gene3D" id="1.10.10.10">
    <property type="entry name" value="Winged helix-like DNA-binding domain superfamily/Winged helix DNA-binding domain"/>
    <property type="match status" value="2"/>
</dbReference>
<dbReference type="EMBL" id="KF900621">
    <property type="protein sequence ID" value="AIF01449.1"/>
    <property type="molecule type" value="Genomic_DNA"/>
</dbReference>
<dbReference type="CDD" id="cd00090">
    <property type="entry name" value="HTH_ARSR"/>
    <property type="match status" value="1"/>
</dbReference>
<feature type="domain" description="HVO-0163 N-terminal HTH" evidence="1">
    <location>
        <begin position="6"/>
        <end position="63"/>
    </location>
</feature>
<name>A0A075GCV1_9EURY</name>
<dbReference type="InterPro" id="IPR011991">
    <property type="entry name" value="ArsR-like_HTH"/>
</dbReference>
<dbReference type="InterPro" id="IPR036388">
    <property type="entry name" value="WH-like_DNA-bd_sf"/>
</dbReference>
<dbReference type="PANTHER" id="PTHR36216:SF1">
    <property type="entry name" value="HTH ARSR-TYPE DOMAIN-CONTAINING PROTEIN"/>
    <property type="match status" value="1"/>
</dbReference>
<dbReference type="InterPro" id="IPR036390">
    <property type="entry name" value="WH_DNA-bd_sf"/>
</dbReference>
<evidence type="ECO:0000313" key="2">
    <source>
        <dbReference type="EMBL" id="AIF01449.1"/>
    </source>
</evidence>
<dbReference type="Pfam" id="PF13412">
    <property type="entry name" value="HTH_24"/>
    <property type="match status" value="1"/>
</dbReference>
<accession>A0A075GCV1</accession>
<dbReference type="PANTHER" id="PTHR36216">
    <property type="entry name" value="TRANSCRIPTIONAL REGULATOR, TRMB"/>
    <property type="match status" value="1"/>
</dbReference>
<evidence type="ECO:0000259" key="1">
    <source>
        <dbReference type="Pfam" id="PF24266"/>
    </source>
</evidence>
<sequence length="135" mass="15537">MLDQFVRGQIYGYVRANPGDCYSSIRNSLELSNGVVTYHLDILETEGFVRAEIEGTHKRFFPVGVKVDPGPLLHRLQQQILALLTDRTGMNQKEIAENLEVSRQLAGYHLGELERRGELESRFWGRLKRYYLVAL</sequence>
<organism evidence="2">
    <name type="scientific">uncultured marine group II/III euryarchaeote KM3_148_H03</name>
    <dbReference type="NCBI Taxonomy" id="1457883"/>
    <lineage>
        <taxon>Archaea</taxon>
        <taxon>Methanobacteriati</taxon>
        <taxon>Methanobacteriota</taxon>
        <taxon>environmental samples</taxon>
    </lineage>
</organism>
<protein>
    <submittedName>
        <fullName evidence="2">Putative HTH transcriptional regulator</fullName>
    </submittedName>
</protein>
<dbReference type="Pfam" id="PF24266">
    <property type="entry name" value="HTH_HVO_0163_N"/>
    <property type="match status" value="1"/>
</dbReference>
<reference evidence="2" key="1">
    <citation type="journal article" date="2014" name="Genome Biol. Evol.">
        <title>Pangenome evidence for extensive interdomain horizontal transfer affecting lineage core and shell genes in uncultured planktonic thaumarchaeota and euryarchaeota.</title>
        <authorList>
            <person name="Deschamps P."/>
            <person name="Zivanovic Y."/>
            <person name="Moreira D."/>
            <person name="Rodriguez-Valera F."/>
            <person name="Lopez-Garcia P."/>
        </authorList>
    </citation>
    <scope>NUCLEOTIDE SEQUENCE</scope>
</reference>